<evidence type="ECO:0000256" key="1">
    <source>
        <dbReference type="SAM" id="SignalP"/>
    </source>
</evidence>
<sequence length="191" mass="19477">MNVTSKITTLAALSVLAACSSITGPGAPPAPPPPSALNATDSSFVQKASEMNLMEIALGSAAATNASASGVKSFAATLVTDHTAQQNRLSAIATGHGVTLATDPSADDKKTVTTISALKGSAFDQAFLSQVVTDHKAALPVMTAEHTASTDIDLKSYAEDNSANIQKHLSAAEALTGSGHSGKSHRHTRRR</sequence>
<dbReference type="PROSITE" id="PS51257">
    <property type="entry name" value="PROKAR_LIPOPROTEIN"/>
    <property type="match status" value="1"/>
</dbReference>
<evidence type="ECO:0000313" key="4">
    <source>
        <dbReference type="Proteomes" id="UP000635278"/>
    </source>
</evidence>
<comment type="caution">
    <text evidence="3">The sequence shown here is derived from an EMBL/GenBank/DDBJ whole genome shotgun (WGS) entry which is preliminary data.</text>
</comment>
<keyword evidence="1" id="KW-0732">Signal</keyword>
<reference evidence="3 4" key="1">
    <citation type="journal article" date="2020" name="Int. J. Syst. Evol. Microbiol.">
        <title>Novel acetic acid bacteria from cider fermentations: Acetobacter conturbans sp. nov. and Acetobacter fallax sp. nov.</title>
        <authorList>
            <person name="Sombolestani A.S."/>
            <person name="Cleenwerck I."/>
            <person name="Cnockaert M."/>
            <person name="Borremans W."/>
            <person name="Wieme A.D."/>
            <person name="De Vuyst L."/>
            <person name="Vandamme P."/>
        </authorList>
    </citation>
    <scope>NUCLEOTIDE SEQUENCE [LARGE SCALE GENOMIC DNA]</scope>
    <source>
        <strain evidence="3 4">LMG 30640</strain>
    </source>
</reference>
<dbReference type="EMBL" id="WOTB01000002">
    <property type="protein sequence ID" value="NHN83396.1"/>
    <property type="molecule type" value="Genomic_DNA"/>
</dbReference>
<dbReference type="RefSeq" id="WP_173581829.1">
    <property type="nucleotide sequence ID" value="NZ_WOTB01000002.1"/>
</dbReference>
<evidence type="ECO:0000259" key="2">
    <source>
        <dbReference type="Pfam" id="PF13628"/>
    </source>
</evidence>
<dbReference type="PANTHER" id="PTHR38593">
    <property type="entry name" value="BLR2558 PROTEIN"/>
    <property type="match status" value="1"/>
</dbReference>
<dbReference type="Proteomes" id="UP000635278">
    <property type="component" value="Unassembled WGS sequence"/>
</dbReference>
<dbReference type="PANTHER" id="PTHR38593:SF1">
    <property type="entry name" value="BLR2558 PROTEIN"/>
    <property type="match status" value="1"/>
</dbReference>
<dbReference type="InterPro" id="IPR012347">
    <property type="entry name" value="Ferritin-like"/>
</dbReference>
<dbReference type="Pfam" id="PF13628">
    <property type="entry name" value="DUF4142"/>
    <property type="match status" value="1"/>
</dbReference>
<gene>
    <name evidence="3" type="ORF">GOB93_01925</name>
</gene>
<protein>
    <submittedName>
        <fullName evidence="3">DUF4142 domain-containing protein</fullName>
    </submittedName>
</protein>
<dbReference type="InterPro" id="IPR025419">
    <property type="entry name" value="DUF4142"/>
</dbReference>
<feature type="chain" id="PRO_5047111078" evidence="1">
    <location>
        <begin position="18"/>
        <end position="191"/>
    </location>
</feature>
<name>A0ABX0JIV1_9PROT</name>
<evidence type="ECO:0000313" key="3">
    <source>
        <dbReference type="EMBL" id="NHN83396.1"/>
    </source>
</evidence>
<dbReference type="Gene3D" id="1.20.1260.10">
    <property type="match status" value="1"/>
</dbReference>
<organism evidence="3 4">
    <name type="scientific">Acetobacter musti</name>
    <dbReference type="NCBI Taxonomy" id="864732"/>
    <lineage>
        <taxon>Bacteria</taxon>
        <taxon>Pseudomonadati</taxon>
        <taxon>Pseudomonadota</taxon>
        <taxon>Alphaproteobacteria</taxon>
        <taxon>Acetobacterales</taxon>
        <taxon>Acetobacteraceae</taxon>
        <taxon>Acetobacter</taxon>
    </lineage>
</organism>
<proteinExistence type="predicted"/>
<feature type="signal peptide" evidence="1">
    <location>
        <begin position="1"/>
        <end position="17"/>
    </location>
</feature>
<accession>A0ABX0JIV1</accession>
<feature type="domain" description="DUF4142" evidence="2">
    <location>
        <begin position="40"/>
        <end position="175"/>
    </location>
</feature>
<keyword evidence="4" id="KW-1185">Reference proteome</keyword>